<keyword evidence="4" id="KW-1003">Cell membrane</keyword>
<protein>
    <submittedName>
        <fullName evidence="10">Amino acid ABC transporter ATP-binding protein</fullName>
    </submittedName>
</protein>
<reference evidence="10 11" key="1">
    <citation type="submission" date="2018-09" db="EMBL/GenBank/DDBJ databases">
        <title>Comparative genomics of Leucobacter spp.</title>
        <authorList>
            <person name="Reis A.C."/>
            <person name="Kolvenbach B.A."/>
            <person name="Corvini P.F.X."/>
            <person name="Nunes O.C."/>
        </authorList>
    </citation>
    <scope>NUCLEOTIDE SEQUENCE [LARGE SCALE GENOMIC DNA]</scope>
    <source>
        <strain evidence="10 11">L-1</strain>
    </source>
</reference>
<name>A0ABS1SNN0_9MICO</name>
<organism evidence="10 11">
    <name type="scientific">Leucobacter chromiireducens subsp. chromiireducens</name>
    <dbReference type="NCBI Taxonomy" id="660067"/>
    <lineage>
        <taxon>Bacteria</taxon>
        <taxon>Bacillati</taxon>
        <taxon>Actinomycetota</taxon>
        <taxon>Actinomycetes</taxon>
        <taxon>Micrococcales</taxon>
        <taxon>Microbacteriaceae</taxon>
        <taxon>Leucobacter</taxon>
    </lineage>
</organism>
<dbReference type="InterPro" id="IPR030679">
    <property type="entry name" value="ABC_ATPase_HisP-typ"/>
</dbReference>
<comment type="caution">
    <text evidence="10">The sequence shown here is derived from an EMBL/GenBank/DDBJ whole genome shotgun (WGS) entry which is preliminary data.</text>
</comment>
<dbReference type="InterPro" id="IPR027417">
    <property type="entry name" value="P-loop_NTPase"/>
</dbReference>
<dbReference type="PIRSF" id="PIRSF039085">
    <property type="entry name" value="ABC_ATPase_HisP"/>
    <property type="match status" value="1"/>
</dbReference>
<keyword evidence="7" id="KW-0029">Amino-acid transport</keyword>
<dbReference type="InterPro" id="IPR017871">
    <property type="entry name" value="ABC_transporter-like_CS"/>
</dbReference>
<dbReference type="Pfam" id="PF00005">
    <property type="entry name" value="ABC_tran"/>
    <property type="match status" value="1"/>
</dbReference>
<evidence type="ECO:0000256" key="4">
    <source>
        <dbReference type="ARBA" id="ARBA00022475"/>
    </source>
</evidence>
<accession>A0ABS1SNN0</accession>
<evidence type="ECO:0000256" key="1">
    <source>
        <dbReference type="ARBA" id="ARBA00004202"/>
    </source>
</evidence>
<evidence type="ECO:0000259" key="9">
    <source>
        <dbReference type="PROSITE" id="PS50893"/>
    </source>
</evidence>
<feature type="domain" description="ABC transporter" evidence="9">
    <location>
        <begin position="6"/>
        <end position="250"/>
    </location>
</feature>
<evidence type="ECO:0000313" key="10">
    <source>
        <dbReference type="EMBL" id="MBL3689759.1"/>
    </source>
</evidence>
<evidence type="ECO:0000256" key="7">
    <source>
        <dbReference type="ARBA" id="ARBA00022970"/>
    </source>
</evidence>
<proteinExistence type="inferred from homology"/>
<dbReference type="SUPFAM" id="SSF52540">
    <property type="entry name" value="P-loop containing nucleoside triphosphate hydrolases"/>
    <property type="match status" value="1"/>
</dbReference>
<keyword evidence="8" id="KW-0472">Membrane</keyword>
<keyword evidence="6 10" id="KW-0067">ATP-binding</keyword>
<dbReference type="EMBL" id="QYAD01000002">
    <property type="protein sequence ID" value="MBL3689759.1"/>
    <property type="molecule type" value="Genomic_DNA"/>
</dbReference>
<evidence type="ECO:0000256" key="6">
    <source>
        <dbReference type="ARBA" id="ARBA00022840"/>
    </source>
</evidence>
<dbReference type="Gene3D" id="3.40.50.300">
    <property type="entry name" value="P-loop containing nucleotide triphosphate hydrolases"/>
    <property type="match status" value="1"/>
</dbReference>
<comment type="similarity">
    <text evidence="2">Belongs to the ABC transporter superfamily.</text>
</comment>
<dbReference type="PANTHER" id="PTHR43166">
    <property type="entry name" value="AMINO ACID IMPORT ATP-BINDING PROTEIN"/>
    <property type="match status" value="1"/>
</dbReference>
<evidence type="ECO:0000256" key="2">
    <source>
        <dbReference type="ARBA" id="ARBA00005417"/>
    </source>
</evidence>
<gene>
    <name evidence="10" type="ORF">D3226_07265</name>
</gene>
<evidence type="ECO:0000256" key="3">
    <source>
        <dbReference type="ARBA" id="ARBA00022448"/>
    </source>
</evidence>
<dbReference type="PROSITE" id="PS00211">
    <property type="entry name" value="ABC_TRANSPORTER_1"/>
    <property type="match status" value="1"/>
</dbReference>
<comment type="subcellular location">
    <subcellularLocation>
        <location evidence="1">Cell membrane</location>
        <topology evidence="1">Peripheral membrane protein</topology>
    </subcellularLocation>
</comment>
<dbReference type="InterPro" id="IPR050086">
    <property type="entry name" value="MetN_ABC_transporter-like"/>
</dbReference>
<evidence type="ECO:0000256" key="8">
    <source>
        <dbReference type="ARBA" id="ARBA00023136"/>
    </source>
</evidence>
<keyword evidence="11" id="KW-1185">Reference proteome</keyword>
<keyword evidence="5" id="KW-0547">Nucleotide-binding</keyword>
<sequence length="254" mass="28128">MTELLVDAAGVEKSFGDNRVLTGVDFTVRRGEVSCIIGPSGSGKSTFLRTINGLETVDGGSLTVDGEQVGFRLHGGRYHPWTDREWAQFRSRIGMVFQRFNLYGHMDAVENVAASLIHVKRLSRSEAHERARAELDRVGLGEHSHKRPHQLSGGQQQRVAIARALAMDPDLMLFDEPTSALDPELVDEVLETMRALARGGMTMIIVTHEIGFAREVGDTLSFFDRGTVLERGTPEAVLSDPDSVRTRAFLERVR</sequence>
<evidence type="ECO:0000256" key="5">
    <source>
        <dbReference type="ARBA" id="ARBA00022741"/>
    </source>
</evidence>
<dbReference type="RefSeq" id="WP_202381770.1">
    <property type="nucleotide sequence ID" value="NZ_BAAAMA010000002.1"/>
</dbReference>
<dbReference type="SMART" id="SM00382">
    <property type="entry name" value="AAA"/>
    <property type="match status" value="1"/>
</dbReference>
<evidence type="ECO:0000313" key="11">
    <source>
        <dbReference type="Proteomes" id="UP001646141"/>
    </source>
</evidence>
<dbReference type="PROSITE" id="PS50893">
    <property type="entry name" value="ABC_TRANSPORTER_2"/>
    <property type="match status" value="1"/>
</dbReference>
<dbReference type="PANTHER" id="PTHR43166:SF9">
    <property type="entry name" value="GLUTAMATE_ASPARTATE IMPORT ATP-BINDING PROTEIN GLTL"/>
    <property type="match status" value="1"/>
</dbReference>
<dbReference type="GO" id="GO:0005524">
    <property type="term" value="F:ATP binding"/>
    <property type="evidence" value="ECO:0007669"/>
    <property type="project" value="UniProtKB-KW"/>
</dbReference>
<keyword evidence="3" id="KW-0813">Transport</keyword>
<dbReference type="InterPro" id="IPR003593">
    <property type="entry name" value="AAA+_ATPase"/>
</dbReference>
<dbReference type="CDD" id="cd03262">
    <property type="entry name" value="ABC_HisP_GlnQ"/>
    <property type="match status" value="1"/>
</dbReference>
<dbReference type="Proteomes" id="UP001646141">
    <property type="component" value="Unassembled WGS sequence"/>
</dbReference>
<dbReference type="InterPro" id="IPR003439">
    <property type="entry name" value="ABC_transporter-like_ATP-bd"/>
</dbReference>